<accession>A0AAV4VHL3</accession>
<feature type="region of interest" description="Disordered" evidence="1">
    <location>
        <begin position="1"/>
        <end position="49"/>
    </location>
</feature>
<dbReference type="AlphaFoldDB" id="A0AAV4VHL3"/>
<evidence type="ECO:0000313" key="2">
    <source>
        <dbReference type="EMBL" id="GIY69474.1"/>
    </source>
</evidence>
<gene>
    <name evidence="2" type="ORF">CDAR_207481</name>
</gene>
<feature type="compositionally biased region" description="Low complexity" evidence="1">
    <location>
        <begin position="12"/>
        <end position="25"/>
    </location>
</feature>
<name>A0AAV4VHL3_9ARAC</name>
<sequence>MRKLRRERKNSKSCSLRSRSQSRSKWLMTSVSKSKPSQNSRNNKRGKKWPSLLIKRKLMAHNMIRDFRQNNTLSRGISEFRRNIFERSSLLPDIEF</sequence>
<proteinExistence type="predicted"/>
<keyword evidence="3" id="KW-1185">Reference proteome</keyword>
<feature type="compositionally biased region" description="Basic residues" evidence="1">
    <location>
        <begin position="1"/>
        <end position="11"/>
    </location>
</feature>
<reference evidence="2 3" key="1">
    <citation type="submission" date="2021-06" db="EMBL/GenBank/DDBJ databases">
        <title>Caerostris darwini draft genome.</title>
        <authorList>
            <person name="Kono N."/>
            <person name="Arakawa K."/>
        </authorList>
    </citation>
    <scope>NUCLEOTIDE SEQUENCE [LARGE SCALE GENOMIC DNA]</scope>
</reference>
<protein>
    <submittedName>
        <fullName evidence="2">Uncharacterized protein</fullName>
    </submittedName>
</protein>
<comment type="caution">
    <text evidence="2">The sequence shown here is derived from an EMBL/GenBank/DDBJ whole genome shotgun (WGS) entry which is preliminary data.</text>
</comment>
<feature type="compositionally biased region" description="Polar residues" evidence="1">
    <location>
        <begin position="27"/>
        <end position="41"/>
    </location>
</feature>
<evidence type="ECO:0000256" key="1">
    <source>
        <dbReference type="SAM" id="MobiDB-lite"/>
    </source>
</evidence>
<dbReference type="Proteomes" id="UP001054837">
    <property type="component" value="Unassembled WGS sequence"/>
</dbReference>
<organism evidence="2 3">
    <name type="scientific">Caerostris darwini</name>
    <dbReference type="NCBI Taxonomy" id="1538125"/>
    <lineage>
        <taxon>Eukaryota</taxon>
        <taxon>Metazoa</taxon>
        <taxon>Ecdysozoa</taxon>
        <taxon>Arthropoda</taxon>
        <taxon>Chelicerata</taxon>
        <taxon>Arachnida</taxon>
        <taxon>Araneae</taxon>
        <taxon>Araneomorphae</taxon>
        <taxon>Entelegynae</taxon>
        <taxon>Araneoidea</taxon>
        <taxon>Araneidae</taxon>
        <taxon>Caerostris</taxon>
    </lineage>
</organism>
<dbReference type="EMBL" id="BPLQ01013040">
    <property type="protein sequence ID" value="GIY69474.1"/>
    <property type="molecule type" value="Genomic_DNA"/>
</dbReference>
<evidence type="ECO:0000313" key="3">
    <source>
        <dbReference type="Proteomes" id="UP001054837"/>
    </source>
</evidence>